<evidence type="ECO:0000313" key="10">
    <source>
        <dbReference type="EMBL" id="KAL0265541.1"/>
    </source>
</evidence>
<dbReference type="GO" id="GO:0003779">
    <property type="term" value="F:actin binding"/>
    <property type="evidence" value="ECO:0007669"/>
    <property type="project" value="InterPro"/>
</dbReference>
<accession>A0AAW2H728</accession>
<keyword evidence="3" id="KW-0808">Transferase</keyword>
<dbReference type="PANTHER" id="PTHR12189">
    <property type="entry name" value="MRNA GUANINE-7- METHYLTRANSFERASE"/>
    <property type="match status" value="1"/>
</dbReference>
<dbReference type="PANTHER" id="PTHR12189:SF2">
    <property type="entry name" value="MRNA CAP GUANINE-N7 METHYLTRANSFERASE"/>
    <property type="match status" value="1"/>
</dbReference>
<evidence type="ECO:0000259" key="8">
    <source>
        <dbReference type="PROSITE" id="PS51263"/>
    </source>
</evidence>
<keyword evidence="2" id="KW-0489">Methyltransferase</keyword>
<dbReference type="GO" id="GO:0005634">
    <property type="term" value="C:nucleus"/>
    <property type="evidence" value="ECO:0007669"/>
    <property type="project" value="TreeGrafter"/>
</dbReference>
<dbReference type="EMBL" id="JARGDH010000006">
    <property type="protein sequence ID" value="KAL0265541.1"/>
    <property type="molecule type" value="Genomic_DNA"/>
</dbReference>
<evidence type="ECO:0000259" key="9">
    <source>
        <dbReference type="PROSITE" id="PS51562"/>
    </source>
</evidence>
<dbReference type="SUPFAM" id="SSF53335">
    <property type="entry name" value="S-adenosyl-L-methionine-dependent methyltransferases"/>
    <property type="match status" value="1"/>
</dbReference>
<name>A0AAW2H728_9NEOP</name>
<dbReference type="InterPro" id="IPR029063">
    <property type="entry name" value="SAM-dependent_MTases_sf"/>
</dbReference>
<dbReference type="EC" id="2.1.1.56" evidence="1"/>
<dbReference type="Gene3D" id="3.40.50.150">
    <property type="entry name" value="Vaccinia Virus protein VP39"/>
    <property type="match status" value="1"/>
</dbReference>
<dbReference type="SUPFAM" id="SSF55753">
    <property type="entry name" value="Actin depolymerizing proteins"/>
    <property type="match status" value="1"/>
</dbReference>
<dbReference type="GO" id="GO:0004482">
    <property type="term" value="F:mRNA 5'-cap (guanine-N7-)-methyltransferase activity"/>
    <property type="evidence" value="ECO:0007669"/>
    <property type="project" value="UniProtKB-EC"/>
</dbReference>
<evidence type="ECO:0000256" key="4">
    <source>
        <dbReference type="ARBA" id="ARBA00022691"/>
    </source>
</evidence>
<protein>
    <recommendedName>
        <fullName evidence="1">mRNA (guanine-N(7))-methyltransferase</fullName>
        <ecNumber evidence="1">2.1.1.56</ecNumber>
    </recommendedName>
</protein>
<dbReference type="PROSITE" id="PS51263">
    <property type="entry name" value="ADF_H"/>
    <property type="match status" value="1"/>
</dbReference>
<evidence type="ECO:0000256" key="7">
    <source>
        <dbReference type="ARBA" id="ARBA00044712"/>
    </source>
</evidence>
<feature type="domain" description="MRNA cap 0 methyltransferase" evidence="9">
    <location>
        <begin position="26"/>
        <end position="307"/>
    </location>
</feature>
<gene>
    <name evidence="10" type="ORF">PYX00_011253</name>
</gene>
<keyword evidence="6" id="KW-0507">mRNA processing</keyword>
<dbReference type="PROSITE" id="PS51562">
    <property type="entry name" value="RNA_CAP0_MT"/>
    <property type="match status" value="1"/>
</dbReference>
<keyword evidence="6" id="KW-0506">mRNA capping</keyword>
<dbReference type="Pfam" id="PF00241">
    <property type="entry name" value="Cofilin_ADF"/>
    <property type="match status" value="1"/>
</dbReference>
<comment type="caution">
    <text evidence="10">The sequence shown here is derived from an EMBL/GenBank/DDBJ whole genome shotgun (WGS) entry which is preliminary data.</text>
</comment>
<feature type="domain" description="ADF-H" evidence="8">
    <location>
        <begin position="216"/>
        <end position="370"/>
    </location>
</feature>
<dbReference type="AlphaFoldDB" id="A0AAW2H728"/>
<sequence>MNPNQKRIKEHYDGVQDVGLDKREIMETIGIRKMNNFIKSMLINEHVFENNAVLDIGCGKGGDLKKFASIRIGKYYGLDISENSIENAKRRYRHSYIRFKADFSVGDAYNSPFCIGMCFDAISIQFSFHYAFVSQNTLRTTLQNIKNHLHPNGRVIATVPDSGVLLRRYKKYGNNYGNRFYSVNFMAPYEQILSLKSKLGIEYLFTLSNSLDSCVEYLVDMEALSNGFNEVMEQADKVRSRELVYAIFTIDSVIPVRYKVTKTLENNFQSSARDTMHNHDLVENLYKLKSDVSDDMGHFVIYDFGFYKADQSFRNVLCLFSIIPDTLKVNERVAFSTSSLQLPAMLNVAKHIPFNNANDISFEDLVRICMAHKPN</sequence>
<evidence type="ECO:0000256" key="3">
    <source>
        <dbReference type="ARBA" id="ARBA00022679"/>
    </source>
</evidence>
<keyword evidence="4" id="KW-0949">S-adenosyl-L-methionine</keyword>
<keyword evidence="5" id="KW-0694">RNA-binding</keyword>
<reference evidence="10" key="1">
    <citation type="journal article" date="2024" name="Gigascience">
        <title>Chromosome-level genome of the poultry shaft louse Menopon gallinae provides insight into the host-switching and adaptive evolution of parasitic lice.</title>
        <authorList>
            <person name="Xu Y."/>
            <person name="Ma L."/>
            <person name="Liu S."/>
            <person name="Liang Y."/>
            <person name="Liu Q."/>
            <person name="He Z."/>
            <person name="Tian L."/>
            <person name="Duan Y."/>
            <person name="Cai W."/>
            <person name="Li H."/>
            <person name="Song F."/>
        </authorList>
    </citation>
    <scope>NUCLEOTIDE SEQUENCE</scope>
    <source>
        <strain evidence="10">Cailab_2023a</strain>
    </source>
</reference>
<dbReference type="InterPro" id="IPR002108">
    <property type="entry name" value="ADF-H"/>
</dbReference>
<comment type="catalytic activity">
    <reaction evidence="7">
        <text>a 5'-end (5'-triphosphoguanosine)-ribonucleoside in mRNA + S-adenosyl-L-methionine = a 5'-end (N(7)-methyl 5'-triphosphoguanosine)-ribonucleoside in mRNA + S-adenosyl-L-homocysteine</text>
        <dbReference type="Rhea" id="RHEA:67008"/>
        <dbReference type="Rhea" id="RHEA-COMP:17166"/>
        <dbReference type="Rhea" id="RHEA-COMP:17167"/>
        <dbReference type="ChEBI" id="CHEBI:57856"/>
        <dbReference type="ChEBI" id="CHEBI:59789"/>
        <dbReference type="ChEBI" id="CHEBI:156461"/>
        <dbReference type="ChEBI" id="CHEBI:167617"/>
        <dbReference type="EC" id="2.1.1.56"/>
    </reaction>
</comment>
<evidence type="ECO:0000256" key="2">
    <source>
        <dbReference type="ARBA" id="ARBA00022603"/>
    </source>
</evidence>
<dbReference type="InterPro" id="IPR039753">
    <property type="entry name" value="RG7MT1"/>
</dbReference>
<organism evidence="10">
    <name type="scientific">Menopon gallinae</name>
    <name type="common">poultry shaft louse</name>
    <dbReference type="NCBI Taxonomy" id="328185"/>
    <lineage>
        <taxon>Eukaryota</taxon>
        <taxon>Metazoa</taxon>
        <taxon>Ecdysozoa</taxon>
        <taxon>Arthropoda</taxon>
        <taxon>Hexapoda</taxon>
        <taxon>Insecta</taxon>
        <taxon>Pterygota</taxon>
        <taxon>Neoptera</taxon>
        <taxon>Paraneoptera</taxon>
        <taxon>Psocodea</taxon>
        <taxon>Troctomorpha</taxon>
        <taxon>Phthiraptera</taxon>
        <taxon>Amblycera</taxon>
        <taxon>Menoponidae</taxon>
        <taxon>Menopon</taxon>
    </lineage>
</organism>
<proteinExistence type="predicted"/>
<dbReference type="CDD" id="cd02440">
    <property type="entry name" value="AdoMet_MTases"/>
    <property type="match status" value="1"/>
</dbReference>
<evidence type="ECO:0000256" key="6">
    <source>
        <dbReference type="ARBA" id="ARBA00023042"/>
    </source>
</evidence>
<dbReference type="InterPro" id="IPR004971">
    <property type="entry name" value="mRNA_G-N7_MeTrfase_dom"/>
</dbReference>
<evidence type="ECO:0000256" key="5">
    <source>
        <dbReference type="ARBA" id="ARBA00022884"/>
    </source>
</evidence>
<dbReference type="GO" id="GO:0003723">
    <property type="term" value="F:RNA binding"/>
    <property type="evidence" value="ECO:0007669"/>
    <property type="project" value="UniProtKB-KW"/>
</dbReference>
<evidence type="ECO:0000256" key="1">
    <source>
        <dbReference type="ARBA" id="ARBA00011926"/>
    </source>
</evidence>
<dbReference type="Pfam" id="PF03291">
    <property type="entry name" value="mRNA_G-N7_MeTrfase"/>
    <property type="match status" value="1"/>
</dbReference>